<keyword evidence="2" id="KW-1185">Reference proteome</keyword>
<sequence length="79" mass="9221">MEALRRKRVNKGYLRITLTHNSLTQDVVHKVGLFIRPAALTHDRKGIATFLCIRVLKNTVKLTIRTIIQQVKQISYKFF</sequence>
<gene>
    <name evidence="1" type="ORF">C5469_12040</name>
</gene>
<evidence type="ECO:0000313" key="2">
    <source>
        <dbReference type="Proteomes" id="UP000591844"/>
    </source>
</evidence>
<dbReference type="EMBL" id="PUJW01000011">
    <property type="protein sequence ID" value="NHB92829.1"/>
    <property type="molecule type" value="Genomic_DNA"/>
</dbReference>
<evidence type="ECO:0000313" key="1">
    <source>
        <dbReference type="EMBL" id="NHB92829.1"/>
    </source>
</evidence>
<dbReference type="AlphaFoldDB" id="A0A7X5QEE2"/>
<organism evidence="1 2">
    <name type="scientific">Photorhabdus cinerea</name>
    <dbReference type="NCBI Taxonomy" id="471575"/>
    <lineage>
        <taxon>Bacteria</taxon>
        <taxon>Pseudomonadati</taxon>
        <taxon>Pseudomonadota</taxon>
        <taxon>Gammaproteobacteria</taxon>
        <taxon>Enterobacterales</taxon>
        <taxon>Morganellaceae</taxon>
        <taxon>Photorhabdus</taxon>
    </lineage>
</organism>
<proteinExistence type="predicted"/>
<dbReference type="Proteomes" id="UP000591844">
    <property type="component" value="Unassembled WGS sequence"/>
</dbReference>
<comment type="caution">
    <text evidence="1">The sequence shown here is derived from an EMBL/GenBank/DDBJ whole genome shotgun (WGS) entry which is preliminary data.</text>
</comment>
<accession>A0A7X5QEE2</accession>
<name>A0A7X5QEE2_9GAMM</name>
<reference evidence="1 2" key="1">
    <citation type="submission" date="2018-02" db="EMBL/GenBank/DDBJ databases">
        <authorList>
            <person name="Machado R.A."/>
        </authorList>
    </citation>
    <scope>NUCLEOTIDE SEQUENCE [LARGE SCALE GENOMIC DNA]</scope>
    <source>
        <strain evidence="1 2">DSM 19724</strain>
    </source>
</reference>
<protein>
    <submittedName>
        <fullName evidence="1">Uncharacterized protein</fullName>
    </submittedName>
</protein>